<organism evidence="11 12">
    <name type="scientific">Hymenobacter negativus</name>
    <dbReference type="NCBI Taxonomy" id="2795026"/>
    <lineage>
        <taxon>Bacteria</taxon>
        <taxon>Pseudomonadati</taxon>
        <taxon>Bacteroidota</taxon>
        <taxon>Cytophagia</taxon>
        <taxon>Cytophagales</taxon>
        <taxon>Hymenobacteraceae</taxon>
        <taxon>Hymenobacter</taxon>
    </lineage>
</organism>
<reference evidence="11 12" key="1">
    <citation type="submission" date="2021-03" db="EMBL/GenBank/DDBJ databases">
        <authorList>
            <person name="Kim M.K."/>
        </authorList>
    </citation>
    <scope>NUCLEOTIDE SEQUENCE [LARGE SCALE GENOMIC DNA]</scope>
    <source>
        <strain evidence="11 12">BT442</strain>
    </source>
</reference>
<dbReference type="Pfam" id="PF02837">
    <property type="entry name" value="Glyco_hydro_2_N"/>
    <property type="match status" value="1"/>
</dbReference>
<evidence type="ECO:0000259" key="10">
    <source>
        <dbReference type="Pfam" id="PF18565"/>
    </source>
</evidence>
<feature type="domain" description="Glycoside hydrolase family 2 catalytic" evidence="7">
    <location>
        <begin position="300"/>
        <end position="478"/>
    </location>
</feature>
<feature type="domain" description="DUF4982" evidence="9">
    <location>
        <begin position="625"/>
        <end position="683"/>
    </location>
</feature>
<dbReference type="NCBIfam" id="NF041463">
    <property type="entry name" value="GalB"/>
    <property type="match status" value="1"/>
</dbReference>
<dbReference type="RefSeq" id="WP_208178771.1">
    <property type="nucleotide sequence ID" value="NZ_JAGETZ010000024.1"/>
</dbReference>
<dbReference type="Pfam" id="PF00703">
    <property type="entry name" value="Glyco_hydro_2"/>
    <property type="match status" value="1"/>
</dbReference>
<dbReference type="Gene3D" id="2.60.120.260">
    <property type="entry name" value="Galactose-binding domain-like"/>
    <property type="match status" value="1"/>
</dbReference>
<dbReference type="SUPFAM" id="SSF51445">
    <property type="entry name" value="(Trans)glycosidases"/>
    <property type="match status" value="1"/>
</dbReference>
<dbReference type="Pfam" id="PF18565">
    <property type="entry name" value="Glyco_hydro2_C5"/>
    <property type="match status" value="1"/>
</dbReference>
<dbReference type="PANTHER" id="PTHR42732:SF1">
    <property type="entry name" value="BETA-MANNOSIDASE"/>
    <property type="match status" value="1"/>
</dbReference>
<keyword evidence="2" id="KW-0378">Hydrolase</keyword>
<dbReference type="InterPro" id="IPR036156">
    <property type="entry name" value="Beta-gal/glucu_dom_sf"/>
</dbReference>
<evidence type="ECO:0000259" key="7">
    <source>
        <dbReference type="Pfam" id="PF02836"/>
    </source>
</evidence>
<dbReference type="PROSITE" id="PS00608">
    <property type="entry name" value="GLYCOSYL_HYDROL_F2_2"/>
    <property type="match status" value="1"/>
</dbReference>
<evidence type="ECO:0000256" key="5">
    <source>
        <dbReference type="SAM" id="SignalP"/>
    </source>
</evidence>
<feature type="signal peptide" evidence="5">
    <location>
        <begin position="1"/>
        <end position="19"/>
    </location>
</feature>
<dbReference type="InterPro" id="IPR006101">
    <property type="entry name" value="Glyco_hydro_2"/>
</dbReference>
<protein>
    <submittedName>
        <fullName evidence="11">DUF4982 domain-containing protein</fullName>
    </submittedName>
</protein>
<dbReference type="InterPro" id="IPR032311">
    <property type="entry name" value="DUF4982"/>
</dbReference>
<sequence length="831" mass="92347">MPRLLLCLLLLLSSQSIFGAQPGTRVVADFNQGWKFYLGDEASAKEVAFNDAAWRKLTLPHDWSIEGKFDEKNPAKPEGGGLPTGTGWYRKTFTLPATAGRNVFIEFDGVYKRSEMWLNGHSLGQRPNGYISFRYELTRYLQPAGKPNVLAVRVDNSAQPDSRWYTGSGIYRNVRLVTTHQVAVDEWGTFVSTPAVSAQTATVAVQTQLRNATGAPKTVTLQTVLLDQSGREVARQLTPGMKLANASATVSQKLTLKNPQLWSVAKPYLYRVKTTVLTDQKPEDEYETPLGIRTCEFAQTGFLLNGQPLRIQGVCQHHDLGALGAAVNVRAMERQLEILKTMGCNAIRTAHNPPAPELLDLCDRMGFLVLDEAFDMWQRKKNGQDYHLDFKQWHQRDLEDQIRRDRNHPSVFLWSIGNEIREQFDSTGTRLTRELTATVKRLDPTRPVTSALTEQEPAKNFISQASVLDLLSFNYKHAEYPKLPTSFPNQKFLATEIAAAFETRGHYDLPSDSMRIWPKDGKTKLTTGNPDFTASSYDNAAPYWGATHQAAWRAVKNSPFISGAFVWSGFDYLGEPLPYPWPARSSYFGVIDLAGFPKDAYYLYQSEWTTKPVLHLLPHWNWRPGQIVDVWAYYSQADEVELFLSGKSLGIKKKGADDLHVMWRVPYAPGTLQAISRKAGQTVLTSTVETAGPAAKIELTADRSKLRADAKDLSFITVRVLDAAGNLVPDAANLVKFSVSGPGFVAGVDNGYQASMESFKAPERKAYNGMCLAIIQTKEQAGAITVRAEAEGLEAASVMLSSTNMTVQTGNLTPRPPLPRRGGAKRQTARN</sequence>
<feature type="compositionally biased region" description="Basic residues" evidence="4">
    <location>
        <begin position="822"/>
        <end position="831"/>
    </location>
</feature>
<gene>
    <name evidence="11" type="ORF">J4E00_28480</name>
</gene>
<evidence type="ECO:0000313" key="11">
    <source>
        <dbReference type="EMBL" id="MBO2013032.1"/>
    </source>
</evidence>
<dbReference type="InterPro" id="IPR013783">
    <property type="entry name" value="Ig-like_fold"/>
</dbReference>
<comment type="similarity">
    <text evidence="1">Belongs to the glycosyl hydrolase 2 family.</text>
</comment>
<dbReference type="PRINTS" id="PR00132">
    <property type="entry name" value="GLHYDRLASE2"/>
</dbReference>
<dbReference type="InterPro" id="IPR006102">
    <property type="entry name" value="Ig-like_GH2"/>
</dbReference>
<dbReference type="Gene3D" id="2.60.40.10">
    <property type="entry name" value="Immunoglobulins"/>
    <property type="match status" value="3"/>
</dbReference>
<evidence type="ECO:0000256" key="1">
    <source>
        <dbReference type="ARBA" id="ARBA00007401"/>
    </source>
</evidence>
<evidence type="ECO:0000259" key="8">
    <source>
        <dbReference type="Pfam" id="PF02837"/>
    </source>
</evidence>
<evidence type="ECO:0000256" key="3">
    <source>
        <dbReference type="ARBA" id="ARBA00023295"/>
    </source>
</evidence>
<proteinExistence type="inferred from homology"/>
<evidence type="ECO:0000256" key="2">
    <source>
        <dbReference type="ARBA" id="ARBA00022801"/>
    </source>
</evidence>
<evidence type="ECO:0000259" key="9">
    <source>
        <dbReference type="Pfam" id="PF16355"/>
    </source>
</evidence>
<feature type="domain" description="Glycoside hydrolase family 2" evidence="10">
    <location>
        <begin position="697"/>
        <end position="798"/>
    </location>
</feature>
<feature type="chain" id="PRO_5046306891" evidence="5">
    <location>
        <begin position="20"/>
        <end position="831"/>
    </location>
</feature>
<feature type="domain" description="Glycosyl hydrolases family 2 sugar binding" evidence="8">
    <location>
        <begin position="84"/>
        <end position="179"/>
    </location>
</feature>
<dbReference type="Proteomes" id="UP000664369">
    <property type="component" value="Unassembled WGS sequence"/>
</dbReference>
<feature type="domain" description="Glycoside hydrolase family 2 immunoglobulin-like beta-sandwich" evidence="6">
    <location>
        <begin position="191"/>
        <end position="293"/>
    </location>
</feature>
<dbReference type="EMBL" id="JAGETZ010000024">
    <property type="protein sequence ID" value="MBO2013032.1"/>
    <property type="molecule type" value="Genomic_DNA"/>
</dbReference>
<evidence type="ECO:0000259" key="6">
    <source>
        <dbReference type="Pfam" id="PF00703"/>
    </source>
</evidence>
<dbReference type="Pfam" id="PF16355">
    <property type="entry name" value="DUF4982"/>
    <property type="match status" value="1"/>
</dbReference>
<evidence type="ECO:0000313" key="12">
    <source>
        <dbReference type="Proteomes" id="UP000664369"/>
    </source>
</evidence>
<dbReference type="SUPFAM" id="SSF49303">
    <property type="entry name" value="beta-Galactosidase/glucuronidase domain"/>
    <property type="match status" value="1"/>
</dbReference>
<dbReference type="InterPro" id="IPR023232">
    <property type="entry name" value="Glyco_hydro_2_AS"/>
</dbReference>
<dbReference type="Gene3D" id="3.20.20.80">
    <property type="entry name" value="Glycosidases"/>
    <property type="match status" value="1"/>
</dbReference>
<comment type="caution">
    <text evidence="11">The sequence shown here is derived from an EMBL/GenBank/DDBJ whole genome shotgun (WGS) entry which is preliminary data.</text>
</comment>
<dbReference type="InterPro" id="IPR048229">
    <property type="entry name" value="GalB-like"/>
</dbReference>
<dbReference type="InterPro" id="IPR008964">
    <property type="entry name" value="Invasin/intimin_cell_adhesion"/>
</dbReference>
<accession>A0ABS3QP27</accession>
<dbReference type="InterPro" id="IPR051913">
    <property type="entry name" value="GH2_Domain-Containing"/>
</dbReference>
<dbReference type="PANTHER" id="PTHR42732">
    <property type="entry name" value="BETA-GALACTOSIDASE"/>
    <property type="match status" value="1"/>
</dbReference>
<dbReference type="SUPFAM" id="SSF49373">
    <property type="entry name" value="Invasin/intimin cell-adhesion fragments"/>
    <property type="match status" value="1"/>
</dbReference>
<dbReference type="Pfam" id="PF02836">
    <property type="entry name" value="Glyco_hydro_2_C"/>
    <property type="match status" value="1"/>
</dbReference>
<dbReference type="InterPro" id="IPR040605">
    <property type="entry name" value="Glyco_hydro2_dom5"/>
</dbReference>
<dbReference type="InterPro" id="IPR017853">
    <property type="entry name" value="GH"/>
</dbReference>
<dbReference type="InterPro" id="IPR006104">
    <property type="entry name" value="Glyco_hydro_2_N"/>
</dbReference>
<dbReference type="InterPro" id="IPR006103">
    <property type="entry name" value="Glyco_hydro_2_cat"/>
</dbReference>
<dbReference type="SUPFAM" id="SSF49785">
    <property type="entry name" value="Galactose-binding domain-like"/>
    <property type="match status" value="1"/>
</dbReference>
<feature type="region of interest" description="Disordered" evidence="4">
    <location>
        <begin position="805"/>
        <end position="831"/>
    </location>
</feature>
<keyword evidence="12" id="KW-1185">Reference proteome</keyword>
<name>A0ABS3QP27_9BACT</name>
<keyword evidence="3" id="KW-0326">Glycosidase</keyword>
<evidence type="ECO:0000256" key="4">
    <source>
        <dbReference type="SAM" id="MobiDB-lite"/>
    </source>
</evidence>
<keyword evidence="5" id="KW-0732">Signal</keyword>
<dbReference type="InterPro" id="IPR008979">
    <property type="entry name" value="Galactose-bd-like_sf"/>
</dbReference>